<accession>A0ABU8EWA9</accession>
<organism evidence="1 2">
    <name type="scientific">Pseudoalteromonas spongiae</name>
    <dbReference type="NCBI Taxonomy" id="298657"/>
    <lineage>
        <taxon>Bacteria</taxon>
        <taxon>Pseudomonadati</taxon>
        <taxon>Pseudomonadota</taxon>
        <taxon>Gammaproteobacteria</taxon>
        <taxon>Alteromonadales</taxon>
        <taxon>Pseudoalteromonadaceae</taxon>
        <taxon>Pseudoalteromonas</taxon>
    </lineage>
</organism>
<evidence type="ECO:0000313" key="1">
    <source>
        <dbReference type="EMBL" id="MEI4551267.1"/>
    </source>
</evidence>
<sequence>MKFILFIFLCLFSISKVHANRLILITKVLSEEIVKRNFDGKENPRLKPFKLEQSNACGIQFVKLYVESVIDGSFEKNVIDTHVILGEWCGQPFKPYQEYVVKLFDKEDPVVSIHRTQLDGWEVFNLYSIEHLPNNERALTKDWHVKHFDHLIPTVISDFNGKPVIKINELKAWYTDNKPTKSTEKINGL</sequence>
<dbReference type="RefSeq" id="WP_336436269.1">
    <property type="nucleotide sequence ID" value="NZ_JBAWKS010000002.1"/>
</dbReference>
<reference evidence="1 2" key="1">
    <citation type="submission" date="2023-12" db="EMBL/GenBank/DDBJ databases">
        <title>Friends and Foes: Symbiotic and Algicidal bacterial influence on Karenia brevis blooms.</title>
        <authorList>
            <person name="Fei C."/>
            <person name="Mohamed A.R."/>
            <person name="Booker A."/>
            <person name="Arshad M."/>
            <person name="Klass S."/>
            <person name="Ahn S."/>
            <person name="Gilbert P.M."/>
            <person name="Heil C.A."/>
            <person name="Martinez J.M."/>
            <person name="Amin S.A."/>
        </authorList>
    </citation>
    <scope>NUCLEOTIDE SEQUENCE [LARGE SCALE GENOMIC DNA]</scope>
    <source>
        <strain evidence="1 2">CE15</strain>
    </source>
</reference>
<dbReference type="EMBL" id="JBAWKS010000002">
    <property type="protein sequence ID" value="MEI4551267.1"/>
    <property type="molecule type" value="Genomic_DNA"/>
</dbReference>
<evidence type="ECO:0000313" key="2">
    <source>
        <dbReference type="Proteomes" id="UP001382455"/>
    </source>
</evidence>
<keyword evidence="2" id="KW-1185">Reference proteome</keyword>
<gene>
    <name evidence="1" type="ORF">WAE96_16455</name>
</gene>
<protein>
    <submittedName>
        <fullName evidence="1">Uncharacterized protein</fullName>
    </submittedName>
</protein>
<name>A0ABU8EWA9_9GAMM</name>
<comment type="caution">
    <text evidence="1">The sequence shown here is derived from an EMBL/GenBank/DDBJ whole genome shotgun (WGS) entry which is preliminary data.</text>
</comment>
<dbReference type="Proteomes" id="UP001382455">
    <property type="component" value="Unassembled WGS sequence"/>
</dbReference>
<proteinExistence type="predicted"/>